<protein>
    <submittedName>
        <fullName evidence="2">Spore coat protein CotS</fullName>
    </submittedName>
</protein>
<dbReference type="NCBIfam" id="TIGR02906">
    <property type="entry name" value="spore_CotS"/>
    <property type="match status" value="1"/>
</dbReference>
<dbReference type="PANTHER" id="PTHR39179">
    <property type="entry name" value="SPORE COAT PROTEIN I"/>
    <property type="match status" value="1"/>
</dbReference>
<sequence length="353" mass="41980">MKNILTETKNGLLPLDEIKEQILPKYNLKNVSLTNIKFKDTEKQRAVYRVDLHEKSYCLKKVYYDEENLLYVYSALEWCFRNGINVPKLLPTADGNRYIKYKDMLFILTPWLDGEKCDFDNLNHMLVSSKTLGKLHKTSVNFYPIEGSFERETFEDLSISISKHFNQLLNSIDKAYFYKDRFSNLFLNNLDENLELAKISLEISSSINSSNLSRSLCHGDFVNKNILISDNEISLIDFDKCRLDYCTKDLSYFLRRLLKRETTNWQINLTLDILNSYMEENNLTEDDLKYIIAYIAFPQKFWKLSRDYYRNIKKCNRNAFILLLEKAIKRSENQLDFIYKLIKSFNKYYTTRI</sequence>
<dbReference type="RefSeq" id="WP_119865791.1">
    <property type="nucleotide sequence ID" value="NZ_CP016786.1"/>
</dbReference>
<evidence type="ECO:0000313" key="3">
    <source>
        <dbReference type="Proteomes" id="UP000264883"/>
    </source>
</evidence>
<keyword evidence="3" id="KW-1185">Reference proteome</keyword>
<accession>A0A343JDP6</accession>
<dbReference type="InterPro" id="IPR014255">
    <property type="entry name" value="Spore_coat_CotS"/>
</dbReference>
<dbReference type="EMBL" id="CP016786">
    <property type="protein sequence ID" value="ASW43654.1"/>
    <property type="molecule type" value="Genomic_DNA"/>
</dbReference>
<dbReference type="Proteomes" id="UP000264883">
    <property type="component" value="Chromosome"/>
</dbReference>
<proteinExistence type="predicted"/>
<dbReference type="Pfam" id="PF01636">
    <property type="entry name" value="APH"/>
    <property type="match status" value="1"/>
</dbReference>
<dbReference type="GO" id="GO:0042601">
    <property type="term" value="C:endospore-forming forespore"/>
    <property type="evidence" value="ECO:0007669"/>
    <property type="project" value="TreeGrafter"/>
</dbReference>
<dbReference type="InterPro" id="IPR047175">
    <property type="entry name" value="CotS-like"/>
</dbReference>
<dbReference type="Gene3D" id="3.30.200.20">
    <property type="entry name" value="Phosphorylase Kinase, domain 1"/>
    <property type="match status" value="1"/>
</dbReference>
<evidence type="ECO:0000313" key="2">
    <source>
        <dbReference type="EMBL" id="ASW43654.1"/>
    </source>
</evidence>
<dbReference type="PANTHER" id="PTHR39179:SF1">
    <property type="entry name" value="SPORE COAT PROTEIN I"/>
    <property type="match status" value="1"/>
</dbReference>
<dbReference type="Gene3D" id="3.90.1200.10">
    <property type="match status" value="1"/>
</dbReference>
<dbReference type="AlphaFoldDB" id="A0A343JDP6"/>
<keyword evidence="2" id="KW-0167">Capsid protein</keyword>
<dbReference type="KEGG" id="cia:BEN51_09230"/>
<keyword evidence="2" id="KW-0946">Virion</keyword>
<dbReference type="OrthoDB" id="9771902at2"/>
<dbReference type="SUPFAM" id="SSF56112">
    <property type="entry name" value="Protein kinase-like (PK-like)"/>
    <property type="match status" value="1"/>
</dbReference>
<dbReference type="InterPro" id="IPR002575">
    <property type="entry name" value="Aminoglycoside_PTrfase"/>
</dbReference>
<gene>
    <name evidence="2" type="ORF">BEN51_09230</name>
</gene>
<feature type="domain" description="Aminoglycoside phosphotransferase" evidence="1">
    <location>
        <begin position="45"/>
        <end position="261"/>
    </location>
</feature>
<evidence type="ECO:0000259" key="1">
    <source>
        <dbReference type="Pfam" id="PF01636"/>
    </source>
</evidence>
<organism evidence="2 3">
    <name type="scientific">Clostridium isatidis</name>
    <dbReference type="NCBI Taxonomy" id="182773"/>
    <lineage>
        <taxon>Bacteria</taxon>
        <taxon>Bacillati</taxon>
        <taxon>Bacillota</taxon>
        <taxon>Clostridia</taxon>
        <taxon>Eubacteriales</taxon>
        <taxon>Clostridiaceae</taxon>
        <taxon>Clostridium</taxon>
    </lineage>
</organism>
<dbReference type="InterPro" id="IPR011009">
    <property type="entry name" value="Kinase-like_dom_sf"/>
</dbReference>
<name>A0A343JDP6_9CLOT</name>
<reference evidence="2 3" key="1">
    <citation type="submission" date="2016-08" db="EMBL/GenBank/DDBJ databases">
        <title>Complete Genome Sequence Of The Indigo Reducing Clostridium isatidis DSM15098.</title>
        <authorList>
            <person name="Little G.T."/>
            <person name="Minton N.P."/>
        </authorList>
    </citation>
    <scope>NUCLEOTIDE SEQUENCE [LARGE SCALE GENOMIC DNA]</scope>
    <source>
        <strain evidence="2 3">DSM 15098</strain>
    </source>
</reference>